<feature type="domain" description="NADPH-dependent FMN reductase-like" evidence="6">
    <location>
        <begin position="1"/>
        <end position="147"/>
    </location>
</feature>
<gene>
    <name evidence="7" type="ordered locus">Mhar_0794</name>
</gene>
<evidence type="ECO:0000256" key="5">
    <source>
        <dbReference type="ARBA" id="ARBA00038292"/>
    </source>
</evidence>
<dbReference type="SUPFAM" id="SSF52218">
    <property type="entry name" value="Flavoproteins"/>
    <property type="match status" value="1"/>
</dbReference>
<keyword evidence="8" id="KW-1185">Reference proteome</keyword>
<dbReference type="KEGG" id="mhi:Mhar_0794"/>
<dbReference type="RefSeq" id="WP_014586352.1">
    <property type="nucleotide sequence ID" value="NC_017527.1"/>
</dbReference>
<dbReference type="Gene3D" id="3.40.50.360">
    <property type="match status" value="1"/>
</dbReference>
<dbReference type="Pfam" id="PF03358">
    <property type="entry name" value="FMN_red"/>
    <property type="match status" value="1"/>
</dbReference>
<organism evidence="7 8">
    <name type="scientific">Methanothrix harundinacea (strain 6Ac)</name>
    <name type="common">Methanosaeta harundinacea</name>
    <dbReference type="NCBI Taxonomy" id="1110509"/>
    <lineage>
        <taxon>Archaea</taxon>
        <taxon>Methanobacteriati</taxon>
        <taxon>Methanobacteriota</taxon>
        <taxon>Stenosarchaea group</taxon>
        <taxon>Methanomicrobia</taxon>
        <taxon>Methanotrichales</taxon>
        <taxon>Methanotrichaceae</taxon>
        <taxon>Methanothrix</taxon>
    </lineage>
</organism>
<keyword evidence="3" id="KW-0285">Flavoprotein</keyword>
<comment type="similarity">
    <text evidence="5">Belongs to the SsuE family. Isf subfamily.</text>
</comment>
<sequence>MKIIGINASPRGSKSQTLRLVKAVLEGAREGGAETELVDLCKLDIKYCNACATCFATGRCVYDDDFDELYQKILGCDGLVLGSPNYFQTVTAQMKTLVDRMADAVHCQLLTGKYGCSVATAGSPASGEVTGYLNKILIGFGANVVGEAGASPRIPGEMEAAEEKAFALGESLVEAIREKKVYPEQEEVHREMREHFRRLVEMNKDLWTHEHEHWKRIG</sequence>
<dbReference type="HOGENOM" id="CLU_050993_1_0_2"/>
<evidence type="ECO:0000259" key="6">
    <source>
        <dbReference type="Pfam" id="PF03358"/>
    </source>
</evidence>
<dbReference type="PANTHER" id="PTHR43278">
    <property type="entry name" value="NAD(P)H-DEPENDENT FMN-CONTAINING OXIDOREDUCTASE YWQN-RELATED"/>
    <property type="match status" value="1"/>
</dbReference>
<dbReference type="EMBL" id="CP003117">
    <property type="protein sequence ID" value="AET64167.1"/>
    <property type="molecule type" value="Genomic_DNA"/>
</dbReference>
<reference evidence="7 8" key="1">
    <citation type="journal article" date="2012" name="PLoS ONE">
        <title>The genome characteristics and predicted function of methyl-group oxidation pathway in the obligate aceticlastic methanogens, Methanosaeta spp.</title>
        <authorList>
            <person name="Zhu J."/>
            <person name="Zheng H."/>
            <person name="Ai G."/>
            <person name="Zhang G."/>
            <person name="Liu D."/>
            <person name="Liu X."/>
            <person name="Dong X."/>
        </authorList>
    </citation>
    <scope>NUCLEOTIDE SEQUENCE [LARGE SCALE GENOMIC DNA]</scope>
    <source>
        <strain evidence="7 8">6Ac</strain>
    </source>
</reference>
<dbReference type="PATRIC" id="fig|1110509.7.peg.887"/>
<evidence type="ECO:0000313" key="8">
    <source>
        <dbReference type="Proteomes" id="UP000005877"/>
    </source>
</evidence>
<dbReference type="InterPro" id="IPR029039">
    <property type="entry name" value="Flavoprotein-like_sf"/>
</dbReference>
<proteinExistence type="inferred from homology"/>
<dbReference type="AlphaFoldDB" id="G7WKY4"/>
<dbReference type="OrthoDB" id="9059at2157"/>
<dbReference type="GO" id="GO:0016491">
    <property type="term" value="F:oxidoreductase activity"/>
    <property type="evidence" value="ECO:0007669"/>
    <property type="project" value="InterPro"/>
</dbReference>
<evidence type="ECO:0000256" key="2">
    <source>
        <dbReference type="ARBA" id="ARBA00001966"/>
    </source>
</evidence>
<dbReference type="Proteomes" id="UP000005877">
    <property type="component" value="Chromosome"/>
</dbReference>
<evidence type="ECO:0000256" key="4">
    <source>
        <dbReference type="ARBA" id="ARBA00022643"/>
    </source>
</evidence>
<accession>G7WKY4</accession>
<protein>
    <submittedName>
        <fullName evidence="7">Iron sulfur flavoprotein</fullName>
    </submittedName>
</protein>
<evidence type="ECO:0000256" key="1">
    <source>
        <dbReference type="ARBA" id="ARBA00001917"/>
    </source>
</evidence>
<keyword evidence="4" id="KW-0288">FMN</keyword>
<dbReference type="InterPro" id="IPR005025">
    <property type="entry name" value="FMN_Rdtase-like_dom"/>
</dbReference>
<evidence type="ECO:0000256" key="3">
    <source>
        <dbReference type="ARBA" id="ARBA00022630"/>
    </source>
</evidence>
<dbReference type="PANTHER" id="PTHR43278:SF1">
    <property type="entry name" value="IRON-SULFUR FLAVOPROTEIN MJ1083"/>
    <property type="match status" value="1"/>
</dbReference>
<dbReference type="GeneID" id="12509963"/>
<name>G7WKY4_METH6</name>
<comment type="cofactor">
    <cofactor evidence="1">
        <name>FMN</name>
        <dbReference type="ChEBI" id="CHEBI:58210"/>
    </cofactor>
</comment>
<comment type="cofactor">
    <cofactor evidence="2">
        <name>[4Fe-4S] cluster</name>
        <dbReference type="ChEBI" id="CHEBI:49883"/>
    </cofactor>
</comment>
<evidence type="ECO:0000313" key="7">
    <source>
        <dbReference type="EMBL" id="AET64167.1"/>
    </source>
</evidence>
<dbReference type="InterPro" id="IPR051796">
    <property type="entry name" value="ISF_SsuE-like"/>
</dbReference>